<dbReference type="GO" id="GO:0051537">
    <property type="term" value="F:2 iron, 2 sulfur cluster binding"/>
    <property type="evidence" value="ECO:0007669"/>
    <property type="project" value="UniProtKB-KW"/>
</dbReference>
<evidence type="ECO:0000256" key="6">
    <source>
        <dbReference type="ARBA" id="ARBA00034078"/>
    </source>
</evidence>
<keyword evidence="5" id="KW-0411">Iron-sulfur</keyword>
<comment type="caution">
    <text evidence="8">The sequence shown here is derived from an EMBL/GenBank/DDBJ whole genome shotgun (WGS) entry which is preliminary data.</text>
</comment>
<dbReference type="InterPro" id="IPR036010">
    <property type="entry name" value="2Fe-2S_ferredoxin-like_sf"/>
</dbReference>
<evidence type="ECO:0000313" key="9">
    <source>
        <dbReference type="Proteomes" id="UP000531251"/>
    </source>
</evidence>
<keyword evidence="2" id="KW-0001">2Fe-2S</keyword>
<accession>A0A7X5XZV6</accession>
<proteinExistence type="inferred from homology"/>
<reference evidence="8 9" key="1">
    <citation type="submission" date="2020-03" db="EMBL/GenBank/DDBJ databases">
        <title>Genomic Encyclopedia of Type Strains, Phase IV (KMG-IV): sequencing the most valuable type-strain genomes for metagenomic binning, comparative biology and taxonomic classification.</title>
        <authorList>
            <person name="Goeker M."/>
        </authorList>
    </citation>
    <scope>NUCLEOTIDE SEQUENCE [LARGE SCALE GENOMIC DNA]</scope>
    <source>
        <strain evidence="8 9">DSM 7225</strain>
    </source>
</reference>
<evidence type="ECO:0000259" key="7">
    <source>
        <dbReference type="PROSITE" id="PS51085"/>
    </source>
</evidence>
<evidence type="ECO:0000256" key="2">
    <source>
        <dbReference type="ARBA" id="ARBA00022714"/>
    </source>
</evidence>
<keyword evidence="4" id="KW-0408">Iron</keyword>
<dbReference type="PROSITE" id="PS51085">
    <property type="entry name" value="2FE2S_FER_2"/>
    <property type="match status" value="1"/>
</dbReference>
<evidence type="ECO:0000256" key="3">
    <source>
        <dbReference type="ARBA" id="ARBA00022723"/>
    </source>
</evidence>
<evidence type="ECO:0000256" key="5">
    <source>
        <dbReference type="ARBA" id="ARBA00023014"/>
    </source>
</evidence>
<keyword evidence="3" id="KW-0479">Metal-binding</keyword>
<evidence type="ECO:0000256" key="1">
    <source>
        <dbReference type="ARBA" id="ARBA00010914"/>
    </source>
</evidence>
<evidence type="ECO:0000256" key="4">
    <source>
        <dbReference type="ARBA" id="ARBA00023004"/>
    </source>
</evidence>
<dbReference type="Proteomes" id="UP000531251">
    <property type="component" value="Unassembled WGS sequence"/>
</dbReference>
<evidence type="ECO:0000313" key="8">
    <source>
        <dbReference type="EMBL" id="NJB98452.1"/>
    </source>
</evidence>
<dbReference type="AlphaFoldDB" id="A0A7X5XZV6"/>
<sequence>MLKLLVTPPAGAQTVVEAQEGLSVMEILRDAGFESLPAFCGGCLSCATCHVYVDPAFAALLPPMSDDEDALLDGAEQRRPTSRLSCQIAFGPALDGLTVEIAPDLG</sequence>
<dbReference type="PRINTS" id="PR00355">
    <property type="entry name" value="ADRENODOXIN"/>
</dbReference>
<dbReference type="InterPro" id="IPR001041">
    <property type="entry name" value="2Fe-2S_ferredoxin-type"/>
</dbReference>
<protein>
    <submittedName>
        <fullName evidence="8">2Fe-2S ferredoxin</fullName>
    </submittedName>
</protein>
<organism evidence="8 9">
    <name type="scientific">Sphingomonas trueperi</name>
    <dbReference type="NCBI Taxonomy" id="53317"/>
    <lineage>
        <taxon>Bacteria</taxon>
        <taxon>Pseudomonadati</taxon>
        <taxon>Pseudomonadota</taxon>
        <taxon>Alphaproteobacteria</taxon>
        <taxon>Sphingomonadales</taxon>
        <taxon>Sphingomonadaceae</taxon>
        <taxon>Sphingomonas</taxon>
    </lineage>
</organism>
<dbReference type="InterPro" id="IPR001055">
    <property type="entry name" value="Adrenodoxin-like"/>
</dbReference>
<keyword evidence="9" id="KW-1185">Reference proteome</keyword>
<dbReference type="SUPFAM" id="SSF54292">
    <property type="entry name" value="2Fe-2S ferredoxin-like"/>
    <property type="match status" value="1"/>
</dbReference>
<comment type="similarity">
    <text evidence="1">Belongs to the adrenodoxin/putidaredoxin family.</text>
</comment>
<dbReference type="PANTHER" id="PTHR23426">
    <property type="entry name" value="FERREDOXIN/ADRENODOXIN"/>
    <property type="match status" value="1"/>
</dbReference>
<feature type="domain" description="2Fe-2S ferredoxin-type" evidence="7">
    <location>
        <begin position="2"/>
        <end position="105"/>
    </location>
</feature>
<dbReference type="Pfam" id="PF00111">
    <property type="entry name" value="Fer2"/>
    <property type="match status" value="1"/>
</dbReference>
<comment type="cofactor">
    <cofactor evidence="6">
        <name>[2Fe-2S] cluster</name>
        <dbReference type="ChEBI" id="CHEBI:190135"/>
    </cofactor>
</comment>
<dbReference type="EMBL" id="JAATJB010000008">
    <property type="protein sequence ID" value="NJB98452.1"/>
    <property type="molecule type" value="Genomic_DNA"/>
</dbReference>
<dbReference type="PANTHER" id="PTHR23426:SF65">
    <property type="entry name" value="FERREDOXIN-2, MITOCHONDRIAL"/>
    <property type="match status" value="1"/>
</dbReference>
<name>A0A7X5XZV6_9SPHN</name>
<gene>
    <name evidence="8" type="ORF">GGR89_002784</name>
</gene>
<dbReference type="RefSeq" id="WP_125976592.1">
    <property type="nucleotide sequence ID" value="NZ_BAAADY010000032.1"/>
</dbReference>
<dbReference type="GO" id="GO:0005829">
    <property type="term" value="C:cytosol"/>
    <property type="evidence" value="ECO:0007669"/>
    <property type="project" value="TreeGrafter"/>
</dbReference>
<dbReference type="GO" id="GO:0009055">
    <property type="term" value="F:electron transfer activity"/>
    <property type="evidence" value="ECO:0007669"/>
    <property type="project" value="TreeGrafter"/>
</dbReference>
<dbReference type="InterPro" id="IPR012675">
    <property type="entry name" value="Beta-grasp_dom_sf"/>
</dbReference>
<dbReference type="GO" id="GO:0140647">
    <property type="term" value="P:P450-containing electron transport chain"/>
    <property type="evidence" value="ECO:0007669"/>
    <property type="project" value="InterPro"/>
</dbReference>
<dbReference type="GO" id="GO:0046872">
    <property type="term" value="F:metal ion binding"/>
    <property type="evidence" value="ECO:0007669"/>
    <property type="project" value="UniProtKB-KW"/>
</dbReference>
<dbReference type="CDD" id="cd00207">
    <property type="entry name" value="fer2"/>
    <property type="match status" value="1"/>
</dbReference>
<dbReference type="Gene3D" id="3.10.20.30">
    <property type="match status" value="1"/>
</dbReference>